<comment type="caution">
    <text evidence="2">The sequence shown here is derived from an EMBL/GenBank/DDBJ whole genome shotgun (WGS) entry which is preliminary data.</text>
</comment>
<dbReference type="Proteomes" id="UP000799777">
    <property type="component" value="Unassembled WGS sequence"/>
</dbReference>
<dbReference type="OrthoDB" id="10558126at2759"/>
<feature type="compositionally biased region" description="Acidic residues" evidence="1">
    <location>
        <begin position="51"/>
        <end position="60"/>
    </location>
</feature>
<organism evidence="2 3">
    <name type="scientific">Setomelanomma holmii</name>
    <dbReference type="NCBI Taxonomy" id="210430"/>
    <lineage>
        <taxon>Eukaryota</taxon>
        <taxon>Fungi</taxon>
        <taxon>Dikarya</taxon>
        <taxon>Ascomycota</taxon>
        <taxon>Pezizomycotina</taxon>
        <taxon>Dothideomycetes</taxon>
        <taxon>Pleosporomycetidae</taxon>
        <taxon>Pleosporales</taxon>
        <taxon>Pleosporineae</taxon>
        <taxon>Phaeosphaeriaceae</taxon>
        <taxon>Setomelanomma</taxon>
    </lineage>
</organism>
<evidence type="ECO:0000313" key="3">
    <source>
        <dbReference type="Proteomes" id="UP000799777"/>
    </source>
</evidence>
<name>A0A9P4LFM8_9PLEO</name>
<evidence type="ECO:0000256" key="1">
    <source>
        <dbReference type="SAM" id="MobiDB-lite"/>
    </source>
</evidence>
<feature type="compositionally biased region" description="Polar residues" evidence="1">
    <location>
        <begin position="1"/>
        <end position="11"/>
    </location>
</feature>
<accession>A0A9P4LFM8</accession>
<evidence type="ECO:0000313" key="2">
    <source>
        <dbReference type="EMBL" id="KAF2023343.1"/>
    </source>
</evidence>
<sequence length="337" mass="37101">MVNSDTTTGHQEAGRSQKTGEMDLNSRQCHHDMKMDATLAISRSTEHKKDDDDDDDDDDFVTSRPISSDNHISLEGNEPIEPSNKGFASTSESDDDVTIVGADGLRLFQTEMGMDLVGAASNSKEKLPWMKICLPVAINSCETLTLYLDIDEPQVEAELLRNHFLSAYRARAHYQTLEELVKDLVASHAAIGYILIATSGNTSLRAAIMGTGFAKGIDWIDWFHCNIIHRHQARMLSGSLNLRHSLPDLQLVLSAACQILCTSVDQQVADHAVHRPANTSDGEVELMSLVRKGTDADTGAGTVHLRWTGRVRDSKDPTIDIHAALDRPDMIIVVLDF</sequence>
<keyword evidence="3" id="KW-1185">Reference proteome</keyword>
<proteinExistence type="predicted"/>
<dbReference type="EMBL" id="ML978357">
    <property type="protein sequence ID" value="KAF2023343.1"/>
    <property type="molecule type" value="Genomic_DNA"/>
</dbReference>
<feature type="region of interest" description="Disordered" evidence="1">
    <location>
        <begin position="1"/>
        <end position="94"/>
    </location>
</feature>
<feature type="compositionally biased region" description="Basic and acidic residues" evidence="1">
    <location>
        <begin position="12"/>
        <end position="21"/>
    </location>
</feature>
<reference evidence="2" key="1">
    <citation type="journal article" date="2020" name="Stud. Mycol.">
        <title>101 Dothideomycetes genomes: a test case for predicting lifestyles and emergence of pathogens.</title>
        <authorList>
            <person name="Haridas S."/>
            <person name="Albert R."/>
            <person name="Binder M."/>
            <person name="Bloem J."/>
            <person name="Labutti K."/>
            <person name="Salamov A."/>
            <person name="Andreopoulos B."/>
            <person name="Baker S."/>
            <person name="Barry K."/>
            <person name="Bills G."/>
            <person name="Bluhm B."/>
            <person name="Cannon C."/>
            <person name="Castanera R."/>
            <person name="Culley D."/>
            <person name="Daum C."/>
            <person name="Ezra D."/>
            <person name="Gonzalez J."/>
            <person name="Henrissat B."/>
            <person name="Kuo A."/>
            <person name="Liang C."/>
            <person name="Lipzen A."/>
            <person name="Lutzoni F."/>
            <person name="Magnuson J."/>
            <person name="Mondo S."/>
            <person name="Nolan M."/>
            <person name="Ohm R."/>
            <person name="Pangilinan J."/>
            <person name="Park H.-J."/>
            <person name="Ramirez L."/>
            <person name="Alfaro M."/>
            <person name="Sun H."/>
            <person name="Tritt A."/>
            <person name="Yoshinaga Y."/>
            <person name="Zwiers L.-H."/>
            <person name="Turgeon B."/>
            <person name="Goodwin S."/>
            <person name="Spatafora J."/>
            <person name="Crous P."/>
            <person name="Grigoriev I."/>
        </authorList>
    </citation>
    <scope>NUCLEOTIDE SEQUENCE</scope>
    <source>
        <strain evidence="2">CBS 110217</strain>
    </source>
</reference>
<protein>
    <submittedName>
        <fullName evidence="2">Uncharacterized protein</fullName>
    </submittedName>
</protein>
<gene>
    <name evidence="2" type="ORF">EK21DRAFT_118863</name>
</gene>
<dbReference type="AlphaFoldDB" id="A0A9P4LFM8"/>